<protein>
    <submittedName>
        <fullName evidence="1">Uncharacterized protein</fullName>
    </submittedName>
</protein>
<accession>A0A426XH47</accession>
<comment type="caution">
    <text evidence="1">The sequence shown here is derived from an EMBL/GenBank/DDBJ whole genome shotgun (WGS) entry which is preliminary data.</text>
</comment>
<name>A0A426XH47_ENSVE</name>
<reference evidence="1 2" key="1">
    <citation type="journal article" date="2014" name="Agronomy (Basel)">
        <title>A Draft Genome Sequence for Ensete ventricosum, the Drought-Tolerant Tree Against Hunger.</title>
        <authorList>
            <person name="Harrison J."/>
            <person name="Moore K.A."/>
            <person name="Paszkiewicz K."/>
            <person name="Jones T."/>
            <person name="Grant M."/>
            <person name="Ambacheew D."/>
            <person name="Muzemil S."/>
            <person name="Studholme D.J."/>
        </authorList>
    </citation>
    <scope>NUCLEOTIDE SEQUENCE [LARGE SCALE GENOMIC DNA]</scope>
</reference>
<dbReference type="AlphaFoldDB" id="A0A426XH47"/>
<evidence type="ECO:0000313" key="2">
    <source>
        <dbReference type="Proteomes" id="UP000287651"/>
    </source>
</evidence>
<dbReference type="EMBL" id="AMZH03020844">
    <property type="protein sequence ID" value="RRT38805.1"/>
    <property type="molecule type" value="Genomic_DNA"/>
</dbReference>
<gene>
    <name evidence="1" type="ORF">B296_00045028</name>
</gene>
<organism evidence="1 2">
    <name type="scientific">Ensete ventricosum</name>
    <name type="common">Abyssinian banana</name>
    <name type="synonym">Musa ensete</name>
    <dbReference type="NCBI Taxonomy" id="4639"/>
    <lineage>
        <taxon>Eukaryota</taxon>
        <taxon>Viridiplantae</taxon>
        <taxon>Streptophyta</taxon>
        <taxon>Embryophyta</taxon>
        <taxon>Tracheophyta</taxon>
        <taxon>Spermatophyta</taxon>
        <taxon>Magnoliopsida</taxon>
        <taxon>Liliopsida</taxon>
        <taxon>Zingiberales</taxon>
        <taxon>Musaceae</taxon>
        <taxon>Ensete</taxon>
    </lineage>
</organism>
<proteinExistence type="predicted"/>
<sequence length="85" mass="9527">MQGQMGVLNAKPKAACYESWEILKGRSAISTPISINRCWRWEGAVKVTRQRRVNPSLSTPALDAPDSFVSVVSFYFYDMHSAGFL</sequence>
<dbReference type="Proteomes" id="UP000287651">
    <property type="component" value="Unassembled WGS sequence"/>
</dbReference>
<evidence type="ECO:0000313" key="1">
    <source>
        <dbReference type="EMBL" id="RRT38805.1"/>
    </source>
</evidence>